<dbReference type="Pfam" id="PF08327">
    <property type="entry name" value="AHSA1"/>
    <property type="match status" value="1"/>
</dbReference>
<gene>
    <name evidence="3" type="ORF">GCM10011516_26520</name>
</gene>
<dbReference type="AlphaFoldDB" id="A0A8H9G1J8"/>
<proteinExistence type="inferred from homology"/>
<name>A0A8H9G1J8_9SPHI</name>
<dbReference type="InterPro" id="IPR013538">
    <property type="entry name" value="ASHA1/2-like_C"/>
</dbReference>
<comment type="similarity">
    <text evidence="1">Belongs to the AHA1 family.</text>
</comment>
<accession>A0A8H9G1J8</accession>
<dbReference type="CDD" id="cd08897">
    <property type="entry name" value="SRPBCC_CalC_Aha1-like_4"/>
    <property type="match status" value="1"/>
</dbReference>
<dbReference type="EMBL" id="BMKM01000007">
    <property type="protein sequence ID" value="GGE27592.1"/>
    <property type="molecule type" value="Genomic_DNA"/>
</dbReference>
<evidence type="ECO:0000256" key="1">
    <source>
        <dbReference type="ARBA" id="ARBA00006817"/>
    </source>
</evidence>
<dbReference type="InterPro" id="IPR023393">
    <property type="entry name" value="START-like_dom_sf"/>
</dbReference>
<protein>
    <submittedName>
        <fullName evidence="3">Activator of HSP90 ATPase</fullName>
    </submittedName>
</protein>
<dbReference type="Proteomes" id="UP000614460">
    <property type="component" value="Unassembled WGS sequence"/>
</dbReference>
<evidence type="ECO:0000313" key="3">
    <source>
        <dbReference type="EMBL" id="GGE27592.1"/>
    </source>
</evidence>
<evidence type="ECO:0000259" key="2">
    <source>
        <dbReference type="Pfam" id="PF08327"/>
    </source>
</evidence>
<dbReference type="RefSeq" id="WP_182498666.1">
    <property type="nucleotide sequence ID" value="NZ_BMKM01000007.1"/>
</dbReference>
<reference evidence="3" key="1">
    <citation type="journal article" date="2014" name="Int. J. Syst. Evol. Microbiol.">
        <title>Complete genome sequence of Corynebacterium casei LMG S-19264T (=DSM 44701T), isolated from a smear-ripened cheese.</title>
        <authorList>
            <consortium name="US DOE Joint Genome Institute (JGI-PGF)"/>
            <person name="Walter F."/>
            <person name="Albersmeier A."/>
            <person name="Kalinowski J."/>
            <person name="Ruckert C."/>
        </authorList>
    </citation>
    <scope>NUCLEOTIDE SEQUENCE</scope>
    <source>
        <strain evidence="3">CGMCC 1.15966</strain>
    </source>
</reference>
<sequence>MEKKRIHIETLINAPLKTVWEAYNNPDDIVKWNHASDDWHCPSSENDLKVGGKFKNKMAAKDGSFEFDFEGTYTEVTPMNSISYVLGDNRETDIKFKDDNGKTQVIIDFDMEGSNPEDMQRDGWQAILDNFKKHVETKN</sequence>
<feature type="domain" description="Activator of Hsp90 ATPase homologue 1/2-like C-terminal" evidence="2">
    <location>
        <begin position="13"/>
        <end position="136"/>
    </location>
</feature>
<comment type="caution">
    <text evidence="3">The sequence shown here is derived from an EMBL/GenBank/DDBJ whole genome shotgun (WGS) entry which is preliminary data.</text>
</comment>
<evidence type="ECO:0000313" key="4">
    <source>
        <dbReference type="Proteomes" id="UP000614460"/>
    </source>
</evidence>
<dbReference type="SUPFAM" id="SSF55961">
    <property type="entry name" value="Bet v1-like"/>
    <property type="match status" value="1"/>
</dbReference>
<dbReference type="Gene3D" id="3.30.530.20">
    <property type="match status" value="1"/>
</dbReference>
<reference evidence="3" key="2">
    <citation type="submission" date="2020-09" db="EMBL/GenBank/DDBJ databases">
        <authorList>
            <person name="Sun Q."/>
            <person name="Zhou Y."/>
        </authorList>
    </citation>
    <scope>NUCLEOTIDE SEQUENCE</scope>
    <source>
        <strain evidence="3">CGMCC 1.15966</strain>
    </source>
</reference>
<organism evidence="3 4">
    <name type="scientific">Sphingobacterium cellulitidis</name>
    <dbReference type="NCBI Taxonomy" id="1768011"/>
    <lineage>
        <taxon>Bacteria</taxon>
        <taxon>Pseudomonadati</taxon>
        <taxon>Bacteroidota</taxon>
        <taxon>Sphingobacteriia</taxon>
        <taxon>Sphingobacteriales</taxon>
        <taxon>Sphingobacteriaceae</taxon>
        <taxon>Sphingobacterium</taxon>
    </lineage>
</organism>
<keyword evidence="4" id="KW-1185">Reference proteome</keyword>